<accession>A0A4P9XTE2</accession>
<proteinExistence type="predicted"/>
<feature type="domain" description="Protein kinase" evidence="1">
    <location>
        <begin position="1"/>
        <end position="197"/>
    </location>
</feature>
<dbReference type="OrthoDB" id="4062651at2759"/>
<dbReference type="InterPro" id="IPR011009">
    <property type="entry name" value="Kinase-like_dom_sf"/>
</dbReference>
<reference evidence="3" key="1">
    <citation type="journal article" date="2018" name="Nat. Microbiol.">
        <title>Leveraging single-cell genomics to expand the fungal tree of life.</title>
        <authorList>
            <person name="Ahrendt S.R."/>
            <person name="Quandt C.A."/>
            <person name="Ciobanu D."/>
            <person name="Clum A."/>
            <person name="Salamov A."/>
            <person name="Andreopoulos B."/>
            <person name="Cheng J.F."/>
            <person name="Woyke T."/>
            <person name="Pelin A."/>
            <person name="Henrissat B."/>
            <person name="Reynolds N.K."/>
            <person name="Benny G.L."/>
            <person name="Smith M.E."/>
            <person name="James T.Y."/>
            <person name="Grigoriev I.V."/>
        </authorList>
    </citation>
    <scope>NUCLEOTIDE SEQUENCE [LARGE SCALE GENOMIC DNA]</scope>
    <source>
        <strain evidence="3">RSA 1356</strain>
    </source>
</reference>
<gene>
    <name evidence="2" type="ORF">THASP1DRAFT_28771</name>
</gene>
<evidence type="ECO:0000313" key="3">
    <source>
        <dbReference type="Proteomes" id="UP000271241"/>
    </source>
</evidence>
<evidence type="ECO:0000259" key="1">
    <source>
        <dbReference type="PROSITE" id="PS50011"/>
    </source>
</evidence>
<sequence>MTSAQKDKVLPAIFVQVVSALKYLDGMGFTYHTIGPESILVRTNMANGVPKVIIADLHYIRQKLKPMETQIGVTVWRETMLENFENERGYHPPEDYVPVRTFFIEERISWMLGATIYASLAGMPPYGFMKTLDGVVPWRRGKLQQVMKDMEIFKNNTYPPVETSNKHLATLMETLLTCDWRNRPSIKSLDLDIMKKLADGSGVKIMLGMNAATIWSMARSAARTINPFARN</sequence>
<dbReference type="Gene3D" id="1.10.510.10">
    <property type="entry name" value="Transferase(Phosphotransferase) domain 1"/>
    <property type="match status" value="1"/>
</dbReference>
<protein>
    <recommendedName>
        <fullName evidence="1">Protein kinase domain-containing protein</fullName>
    </recommendedName>
</protein>
<keyword evidence="3" id="KW-1185">Reference proteome</keyword>
<dbReference type="Proteomes" id="UP000271241">
    <property type="component" value="Unassembled WGS sequence"/>
</dbReference>
<dbReference type="SUPFAM" id="SSF56112">
    <property type="entry name" value="Protein kinase-like (PK-like)"/>
    <property type="match status" value="1"/>
</dbReference>
<name>A0A4P9XTE2_9FUNG</name>
<organism evidence="2 3">
    <name type="scientific">Thamnocephalis sphaerospora</name>
    <dbReference type="NCBI Taxonomy" id="78915"/>
    <lineage>
        <taxon>Eukaryota</taxon>
        <taxon>Fungi</taxon>
        <taxon>Fungi incertae sedis</taxon>
        <taxon>Zoopagomycota</taxon>
        <taxon>Zoopagomycotina</taxon>
        <taxon>Zoopagomycetes</taxon>
        <taxon>Zoopagales</taxon>
        <taxon>Sigmoideomycetaceae</taxon>
        <taxon>Thamnocephalis</taxon>
    </lineage>
</organism>
<dbReference type="InterPro" id="IPR000719">
    <property type="entry name" value="Prot_kinase_dom"/>
</dbReference>
<dbReference type="PROSITE" id="PS50011">
    <property type="entry name" value="PROTEIN_KINASE_DOM"/>
    <property type="match status" value="1"/>
</dbReference>
<dbReference type="GO" id="GO:0005524">
    <property type="term" value="F:ATP binding"/>
    <property type="evidence" value="ECO:0007669"/>
    <property type="project" value="InterPro"/>
</dbReference>
<dbReference type="GO" id="GO:0004672">
    <property type="term" value="F:protein kinase activity"/>
    <property type="evidence" value="ECO:0007669"/>
    <property type="project" value="InterPro"/>
</dbReference>
<dbReference type="AlphaFoldDB" id="A0A4P9XTE2"/>
<evidence type="ECO:0000313" key="2">
    <source>
        <dbReference type="EMBL" id="RKP09427.1"/>
    </source>
</evidence>
<dbReference type="EMBL" id="KZ992514">
    <property type="protein sequence ID" value="RKP09427.1"/>
    <property type="molecule type" value="Genomic_DNA"/>
</dbReference>